<dbReference type="Gene3D" id="2.60.120.260">
    <property type="entry name" value="Galactose-binding domain-like"/>
    <property type="match status" value="1"/>
</dbReference>
<dbReference type="OrthoDB" id="5978919at2759"/>
<dbReference type="SUPFAM" id="SSF49785">
    <property type="entry name" value="Galactose-binding domain-like"/>
    <property type="match status" value="1"/>
</dbReference>
<dbReference type="Pfam" id="PF00754">
    <property type="entry name" value="F5_F8_type_C"/>
    <property type="match status" value="1"/>
</dbReference>
<gene>
    <name evidence="2" type="ORF">pdam_00019304</name>
</gene>
<organism evidence="2 3">
    <name type="scientific">Pocillopora damicornis</name>
    <name type="common">Cauliflower coral</name>
    <name type="synonym">Millepora damicornis</name>
    <dbReference type="NCBI Taxonomy" id="46731"/>
    <lineage>
        <taxon>Eukaryota</taxon>
        <taxon>Metazoa</taxon>
        <taxon>Cnidaria</taxon>
        <taxon>Anthozoa</taxon>
        <taxon>Hexacorallia</taxon>
        <taxon>Scleractinia</taxon>
        <taxon>Astrocoeniina</taxon>
        <taxon>Pocilloporidae</taxon>
        <taxon>Pocillopora</taxon>
    </lineage>
</organism>
<protein>
    <recommendedName>
        <fullName evidence="1">F5/8 type C domain-containing protein</fullName>
    </recommendedName>
</protein>
<evidence type="ECO:0000313" key="3">
    <source>
        <dbReference type="Proteomes" id="UP000275408"/>
    </source>
</evidence>
<keyword evidence="3" id="KW-1185">Reference proteome</keyword>
<proteinExistence type="predicted"/>
<comment type="caution">
    <text evidence="2">The sequence shown here is derived from an EMBL/GenBank/DDBJ whole genome shotgun (WGS) entry which is preliminary data.</text>
</comment>
<dbReference type="PANTHER" id="PTHR24543">
    <property type="entry name" value="MULTICOPPER OXIDASE-RELATED"/>
    <property type="match status" value="1"/>
</dbReference>
<sequence>MATGVPQCDPAEQSVSGKALRGHTYKTRRVQDPYECLVFCDSELTCQSYNYTNTITDDYIQVDMGAIRTVCAVATQGKKDGSFVKSYKLSFSVDEISWNVYQDQLIEKIFQANSDLNTIVQHTLNSPVQARYIRFFPVTFSQYPCMRIEVFA</sequence>
<feature type="non-terminal residue" evidence="2">
    <location>
        <position position="152"/>
    </location>
</feature>
<name>A0A3M6V292_POCDA</name>
<dbReference type="PROSITE" id="PS50022">
    <property type="entry name" value="FA58C_3"/>
    <property type="match status" value="1"/>
</dbReference>
<dbReference type="Proteomes" id="UP000275408">
    <property type="component" value="Unassembled WGS sequence"/>
</dbReference>
<feature type="domain" description="F5/8 type C" evidence="1">
    <location>
        <begin position="57"/>
        <end position="152"/>
    </location>
</feature>
<reference evidence="2 3" key="1">
    <citation type="journal article" date="2018" name="Sci. Rep.">
        <title>Comparative analysis of the Pocillopora damicornis genome highlights role of immune system in coral evolution.</title>
        <authorList>
            <person name="Cunning R."/>
            <person name="Bay R.A."/>
            <person name="Gillette P."/>
            <person name="Baker A.C."/>
            <person name="Traylor-Knowles N."/>
        </authorList>
    </citation>
    <scope>NUCLEOTIDE SEQUENCE [LARGE SCALE GENOMIC DNA]</scope>
    <source>
        <strain evidence="2">RSMAS</strain>
        <tissue evidence="2">Whole animal</tissue>
    </source>
</reference>
<accession>A0A3M6V292</accession>
<dbReference type="InterPro" id="IPR008979">
    <property type="entry name" value="Galactose-bd-like_sf"/>
</dbReference>
<dbReference type="AlphaFoldDB" id="A0A3M6V292"/>
<dbReference type="InterPro" id="IPR000421">
    <property type="entry name" value="FA58C"/>
</dbReference>
<dbReference type="EMBL" id="RCHS01000249">
    <property type="protein sequence ID" value="RMX60017.1"/>
    <property type="molecule type" value="Genomic_DNA"/>
</dbReference>
<dbReference type="CDD" id="cd00057">
    <property type="entry name" value="FA58C"/>
    <property type="match status" value="1"/>
</dbReference>
<dbReference type="STRING" id="46731.A0A3M6V292"/>
<evidence type="ECO:0000313" key="2">
    <source>
        <dbReference type="EMBL" id="RMX60017.1"/>
    </source>
</evidence>
<dbReference type="PANTHER" id="PTHR24543:SF335">
    <property type="entry name" value="EGF-LIKE REPEAT AND DISCOIDIN I-LIKE DOMAIN-CONTAINING PROTEIN 3"/>
    <property type="match status" value="1"/>
</dbReference>
<evidence type="ECO:0000259" key="1">
    <source>
        <dbReference type="PROSITE" id="PS50022"/>
    </source>
</evidence>